<gene>
    <name evidence="1" type="primary">JIP5_1</name>
    <name evidence="1" type="ORF">SLS59_000341</name>
</gene>
<evidence type="ECO:0000313" key="2">
    <source>
        <dbReference type="Proteomes" id="UP001521222"/>
    </source>
</evidence>
<reference evidence="1 2" key="1">
    <citation type="submission" date="2024-02" db="EMBL/GenBank/DDBJ databases">
        <title>De novo assembly and annotation of 12 fungi associated with fruit tree decline syndrome in Ontario, Canada.</title>
        <authorList>
            <person name="Sulman M."/>
            <person name="Ellouze W."/>
            <person name="Ilyukhin E."/>
        </authorList>
    </citation>
    <scope>NUCLEOTIDE SEQUENCE [LARGE SCALE GENOMIC DNA]</scope>
    <source>
        <strain evidence="1 2">M97-236</strain>
    </source>
</reference>
<proteinExistence type="predicted"/>
<dbReference type="InterPro" id="IPR052895">
    <property type="entry name" value="HetReg/Transcr_Mod"/>
</dbReference>
<dbReference type="Proteomes" id="UP001521222">
    <property type="component" value="Unassembled WGS sequence"/>
</dbReference>
<dbReference type="EMBL" id="JAKIXB020000001">
    <property type="protein sequence ID" value="KAL1611622.1"/>
    <property type="molecule type" value="Genomic_DNA"/>
</dbReference>
<sequence length="265" mass="29218">MTLDFGYHSRVWGIYMAGGKLPVDGSTRIPVALSENKQRITVRGKIFDEIAALSPVSKDPVLCIDAFNMTENEWACYTDLADNSVSSTAYSVPTDTVYNAFFQTLMAGRDGTGISALSPDHSEVFSLILDSTTGRKPSLPGQTYSVRREKGHFTLASLVAQKGAKVRKPVQVLEDMRITLRAALHMRRFAVTRRGYFALVPRGARAGDEVVVFERACVPFVVRKAVESSVNNKIFELVGETYVHGIMKGESMGMQELTLRDVTLV</sequence>
<name>A0ABR3S607_9PLEO</name>
<organism evidence="1 2">
    <name type="scientific">Nothophoma quercina</name>
    <dbReference type="NCBI Taxonomy" id="749835"/>
    <lineage>
        <taxon>Eukaryota</taxon>
        <taxon>Fungi</taxon>
        <taxon>Dikarya</taxon>
        <taxon>Ascomycota</taxon>
        <taxon>Pezizomycotina</taxon>
        <taxon>Dothideomycetes</taxon>
        <taxon>Pleosporomycetidae</taxon>
        <taxon>Pleosporales</taxon>
        <taxon>Pleosporineae</taxon>
        <taxon>Didymellaceae</taxon>
        <taxon>Nothophoma</taxon>
    </lineage>
</organism>
<comment type="caution">
    <text evidence="1">The sequence shown here is derived from an EMBL/GenBank/DDBJ whole genome shotgun (WGS) entry which is preliminary data.</text>
</comment>
<keyword evidence="2" id="KW-1185">Reference proteome</keyword>
<dbReference type="Pfam" id="PF26639">
    <property type="entry name" value="Het-6_barrel"/>
    <property type="match status" value="1"/>
</dbReference>
<protein>
    <submittedName>
        <fullName evidence="1">WD repeat-containing protein jip5</fullName>
    </submittedName>
</protein>
<dbReference type="PANTHER" id="PTHR24148:SF80">
    <property type="entry name" value="HETEROKARYON INCOMPATIBILITY DOMAIN-CONTAINING PROTEIN"/>
    <property type="match status" value="1"/>
</dbReference>
<accession>A0ABR3S607</accession>
<dbReference type="PANTHER" id="PTHR24148">
    <property type="entry name" value="ANKYRIN REPEAT DOMAIN-CONTAINING PROTEIN 39 HOMOLOG-RELATED"/>
    <property type="match status" value="1"/>
</dbReference>
<evidence type="ECO:0000313" key="1">
    <source>
        <dbReference type="EMBL" id="KAL1611622.1"/>
    </source>
</evidence>